<dbReference type="OrthoDB" id="9816201at2"/>
<dbReference type="InterPro" id="IPR035414">
    <property type="entry name" value="Peptidase_M1_pepN_Ig-like"/>
</dbReference>
<protein>
    <recommendedName>
        <fullName evidence="5">Aminopeptidase N</fullName>
        <ecNumber evidence="4">3.4.11.2</ecNumber>
    </recommendedName>
    <alternativeName>
        <fullName evidence="12">Alpha-aminoacylpeptide hydrolase</fullName>
    </alternativeName>
</protein>
<dbReference type="FunFam" id="2.60.40.1730:FF:000005">
    <property type="entry name" value="Aminopeptidase N"/>
    <property type="match status" value="1"/>
</dbReference>
<name>A0A1L3GM53_9BACT</name>
<dbReference type="KEGG" id="pef:A7E78_02115"/>
<dbReference type="SUPFAM" id="SSF55486">
    <property type="entry name" value="Metalloproteases ('zincins'), catalytic domain"/>
    <property type="match status" value="1"/>
</dbReference>
<dbReference type="FunFam" id="3.30.2010.30:FF:000002">
    <property type="entry name" value="Putative aminopeptidase N"/>
    <property type="match status" value="1"/>
</dbReference>
<evidence type="ECO:0000256" key="1">
    <source>
        <dbReference type="ARBA" id="ARBA00000098"/>
    </source>
</evidence>
<evidence type="ECO:0000256" key="11">
    <source>
        <dbReference type="ARBA" id="ARBA00023049"/>
    </source>
</evidence>
<evidence type="ECO:0000256" key="2">
    <source>
        <dbReference type="ARBA" id="ARBA00001947"/>
    </source>
</evidence>
<dbReference type="Gene3D" id="2.60.40.1840">
    <property type="match status" value="1"/>
</dbReference>
<dbReference type="Pfam" id="PF01433">
    <property type="entry name" value="Peptidase_M1"/>
    <property type="match status" value="1"/>
</dbReference>
<accession>A0A1L3GM53</accession>
<dbReference type="AlphaFoldDB" id="A0A1L3GM53"/>
<dbReference type="InterPro" id="IPR027268">
    <property type="entry name" value="Peptidase_M4/M1_CTD_sf"/>
</dbReference>
<dbReference type="InterPro" id="IPR024601">
    <property type="entry name" value="Peptidase_M1_pepN_C"/>
</dbReference>
<dbReference type="PANTHER" id="PTHR46322">
    <property type="entry name" value="PUROMYCIN-SENSITIVE AMINOPEPTIDASE"/>
    <property type="match status" value="1"/>
</dbReference>
<evidence type="ECO:0000256" key="8">
    <source>
        <dbReference type="ARBA" id="ARBA00022723"/>
    </source>
</evidence>
<evidence type="ECO:0000256" key="7">
    <source>
        <dbReference type="ARBA" id="ARBA00022670"/>
    </source>
</evidence>
<gene>
    <name evidence="18" type="ORF">A7E78_02115</name>
</gene>
<evidence type="ECO:0000256" key="4">
    <source>
        <dbReference type="ARBA" id="ARBA00012564"/>
    </source>
</evidence>
<dbReference type="InterPro" id="IPR037144">
    <property type="entry name" value="Peptidase_M1_pepN_C_sf"/>
</dbReference>
<dbReference type="STRING" id="1842532.A7E78_02115"/>
<dbReference type="SUPFAM" id="SSF63737">
    <property type="entry name" value="Leukotriene A4 hydrolase N-terminal domain"/>
    <property type="match status" value="1"/>
</dbReference>
<feature type="domain" description="Peptidase M1 membrane alanine aminopeptidase" evidence="14">
    <location>
        <begin position="229"/>
        <end position="442"/>
    </location>
</feature>
<evidence type="ECO:0000313" key="18">
    <source>
        <dbReference type="EMBL" id="APG26758.1"/>
    </source>
</evidence>
<evidence type="ECO:0000313" key="19">
    <source>
        <dbReference type="Proteomes" id="UP000182517"/>
    </source>
</evidence>
<dbReference type="InterPro" id="IPR042097">
    <property type="entry name" value="Aminopeptidase_N-like_N_sf"/>
</dbReference>
<dbReference type="Pfam" id="PF17432">
    <property type="entry name" value="DUF3458_C"/>
    <property type="match status" value="1"/>
</dbReference>
<dbReference type="GO" id="GO:0008270">
    <property type="term" value="F:zinc ion binding"/>
    <property type="evidence" value="ECO:0007669"/>
    <property type="project" value="InterPro"/>
</dbReference>
<dbReference type="InterPro" id="IPR038438">
    <property type="entry name" value="PepN_Ig-like_sf"/>
</dbReference>
<dbReference type="Gene3D" id="2.60.40.1730">
    <property type="entry name" value="tricorn interacting facor f3 domain"/>
    <property type="match status" value="1"/>
</dbReference>
<dbReference type="NCBIfam" id="TIGR02414">
    <property type="entry name" value="pepN_proteo"/>
    <property type="match status" value="1"/>
</dbReference>
<keyword evidence="9" id="KW-0378">Hydrolase</keyword>
<dbReference type="PANTHER" id="PTHR46322:SF1">
    <property type="entry name" value="PUROMYCIN-SENSITIVE AMINOPEPTIDASE"/>
    <property type="match status" value="1"/>
</dbReference>
<evidence type="ECO:0000259" key="15">
    <source>
        <dbReference type="Pfam" id="PF11940"/>
    </source>
</evidence>
<dbReference type="InterPro" id="IPR012779">
    <property type="entry name" value="Peptidase_M1_pepN"/>
</dbReference>
<dbReference type="EC" id="3.4.11.2" evidence="4"/>
<organism evidence="18 19">
    <name type="scientific">Syntrophotalea acetylenivorans</name>
    <dbReference type="NCBI Taxonomy" id="1842532"/>
    <lineage>
        <taxon>Bacteria</taxon>
        <taxon>Pseudomonadati</taxon>
        <taxon>Thermodesulfobacteriota</taxon>
        <taxon>Desulfuromonadia</taxon>
        <taxon>Desulfuromonadales</taxon>
        <taxon>Syntrophotaleaceae</taxon>
        <taxon>Syntrophotalea</taxon>
    </lineage>
</organism>
<dbReference type="GO" id="GO:0016285">
    <property type="term" value="F:alanyl aminopeptidase activity"/>
    <property type="evidence" value="ECO:0007669"/>
    <property type="project" value="UniProtKB-EC"/>
</dbReference>
<comment type="catalytic activity">
    <reaction evidence="1">
        <text>Release of an N-terminal amino acid, Xaa-|-Yaa- from a peptide, amide or arylamide. Xaa is preferably Ala, but may be most amino acids including Pro (slow action). When a terminal hydrophobic residue is followed by a prolyl residue, the two may be released as an intact Xaa-Pro dipeptide.</text>
        <dbReference type="EC" id="3.4.11.2"/>
    </reaction>
</comment>
<feature type="domain" description="Aminopeptidase N-like N-terminal" evidence="17">
    <location>
        <begin position="106"/>
        <end position="189"/>
    </location>
</feature>
<dbReference type="Proteomes" id="UP000182517">
    <property type="component" value="Chromosome"/>
</dbReference>
<keyword evidence="6 18" id="KW-0031">Aminopeptidase</keyword>
<dbReference type="RefSeq" id="WP_072282718.1">
    <property type="nucleotide sequence ID" value="NZ_CP015519.1"/>
</dbReference>
<sequence>MAKRAETIYLKDYTAPAFWVDSVDLHFELGEEQTRVASRLALRRRPDSPSGALVLDGDKLELEQILLDGRPLAANEYLLDDESLTVLAVPESFVLETTVVIRPQDNTALEGLYRSGNIFCTQCEAEGFRKITYFFDRPDVMSRFTTTIVADKQSYPVLLSNGNCIDRQDLGDGRHSATWQDPFAKPCYLFALVSGDLGCVEDRFTTCSGREVALEIYVEKHNLDKCAHAMHALKKAMRWDEETYGLEYDLDIYMIVAVDDFNMGAMENKGLNIFNSKYVLARPETATDADFQAIEGVIAHEYFHNWTGNRVTCRDWFQLSLKEGLTVFRDQHFSSDQVSRAVKRIEDVCVLRTHQFAEDTGPLAHAVRPEHYQEINNFYTVTVYNKGAELVRMLQTILGPDTFIRGVRRYLQHHDGQAATVEDFLMALREAGNLDLQQFQRWYSQAGTPQVSITSQYLAAEQALEITFEQFCPATPGQANKQPLHIPCKIGMLDTGGQPLTLQLSGDEAGTGTEEMVLHLRQDKETLRFINLPEPPVLSLFRQFSAPIRFVGEESSQTLAFLLKHDSDSFNRWDAGQRLAERIILNGANQSSRETAANDLDLLAASFASILQDDSLDKGLAAKLLELPNELYLALQMQEVDVEGIHTGREQVRKHLAVNLRELFRAVFNASQSTGDYSVEPEAVGRRSLKNRCLWYLDALDTEESSQLVADSYRSATNMTDRIAALMLSVDNSGALGQELLGDFYRRAENDPLVLDKWFAVQARSSKPETLASIKNLLSHSSYQPQNPNRVRALIGTFSRANPLRFHVSDGSGYALLAEQIIALDPVNPQLAGYLAGGFSAWRRYDEGRRKAMQQQLQRIVSLPKLSRDLSEVVTKMLE</sequence>
<evidence type="ECO:0000259" key="14">
    <source>
        <dbReference type="Pfam" id="PF01433"/>
    </source>
</evidence>
<comment type="similarity">
    <text evidence="3">Belongs to the peptidase M1 family.</text>
</comment>
<evidence type="ECO:0000256" key="13">
    <source>
        <dbReference type="ARBA" id="ARBA00059739"/>
    </source>
</evidence>
<evidence type="ECO:0000256" key="12">
    <source>
        <dbReference type="ARBA" id="ARBA00029840"/>
    </source>
</evidence>
<dbReference type="Gene3D" id="1.10.390.10">
    <property type="entry name" value="Neutral Protease Domain 2"/>
    <property type="match status" value="1"/>
</dbReference>
<keyword evidence="7" id="KW-0645">Protease</keyword>
<dbReference type="GO" id="GO:0006508">
    <property type="term" value="P:proteolysis"/>
    <property type="evidence" value="ECO:0007669"/>
    <property type="project" value="UniProtKB-KW"/>
</dbReference>
<dbReference type="Pfam" id="PF17900">
    <property type="entry name" value="Peptidase_M1_N"/>
    <property type="match status" value="1"/>
</dbReference>
<keyword evidence="19" id="KW-1185">Reference proteome</keyword>
<comment type="function">
    <text evidence="13">Aminopeptidase N is involved in the degradation of intracellular peptides generated by protein breakdown during normal growth as well as in response to nutrient starvation.</text>
</comment>
<dbReference type="PRINTS" id="PR00756">
    <property type="entry name" value="ALADIPTASE"/>
</dbReference>
<evidence type="ECO:0000256" key="3">
    <source>
        <dbReference type="ARBA" id="ARBA00010136"/>
    </source>
</evidence>
<dbReference type="CDD" id="cd09600">
    <property type="entry name" value="M1_APN"/>
    <property type="match status" value="1"/>
</dbReference>
<dbReference type="InterPro" id="IPR045357">
    <property type="entry name" value="Aminopeptidase_N-like_N"/>
</dbReference>
<dbReference type="Gene3D" id="1.25.50.10">
    <property type="entry name" value="Peptidase M1, alanyl aminopeptidase, C-terminal domain"/>
    <property type="match status" value="1"/>
</dbReference>
<keyword evidence="8" id="KW-0479">Metal-binding</keyword>
<keyword evidence="11" id="KW-0482">Metalloprotease</keyword>
<proteinExistence type="inferred from homology"/>
<dbReference type="EMBL" id="CP015519">
    <property type="protein sequence ID" value="APG26758.1"/>
    <property type="molecule type" value="Genomic_DNA"/>
</dbReference>
<reference evidence="18 19" key="1">
    <citation type="journal article" date="2017" name="Genome Announc.">
        <title>Complete Genome Sequences of Two Acetylene-Fermenting Pelobacter acetylenicus Strains.</title>
        <authorList>
            <person name="Sutton J.M."/>
            <person name="Baesman S.M."/>
            <person name="Fierst J.L."/>
            <person name="Poret-Peterson A.T."/>
            <person name="Oremland R.S."/>
            <person name="Dunlap D.S."/>
            <person name="Akob D.M."/>
        </authorList>
    </citation>
    <scope>NUCLEOTIDE SEQUENCE [LARGE SCALE GENOMIC DNA]</scope>
    <source>
        <strain evidence="18 19">SFB93</strain>
    </source>
</reference>
<dbReference type="InterPro" id="IPR001930">
    <property type="entry name" value="Peptidase_M1"/>
</dbReference>
<dbReference type="GO" id="GO:0008237">
    <property type="term" value="F:metallopeptidase activity"/>
    <property type="evidence" value="ECO:0007669"/>
    <property type="project" value="UniProtKB-KW"/>
</dbReference>
<dbReference type="InterPro" id="IPR014782">
    <property type="entry name" value="Peptidase_M1_dom"/>
</dbReference>
<evidence type="ECO:0000256" key="6">
    <source>
        <dbReference type="ARBA" id="ARBA00022438"/>
    </source>
</evidence>
<dbReference type="Pfam" id="PF11940">
    <property type="entry name" value="DUF3458"/>
    <property type="match status" value="1"/>
</dbReference>
<dbReference type="FunFam" id="2.60.40.1840:FF:000001">
    <property type="entry name" value="Aminopeptidase N"/>
    <property type="match status" value="1"/>
</dbReference>
<evidence type="ECO:0000256" key="5">
    <source>
        <dbReference type="ARBA" id="ARBA00015611"/>
    </source>
</evidence>
<dbReference type="Gene3D" id="3.30.2010.30">
    <property type="match status" value="1"/>
</dbReference>
<evidence type="ECO:0000256" key="10">
    <source>
        <dbReference type="ARBA" id="ARBA00022833"/>
    </source>
</evidence>
<feature type="domain" description="Peptidase M1 alanyl aminopeptidase Ig-like fold" evidence="15">
    <location>
        <begin position="447"/>
        <end position="550"/>
    </location>
</feature>
<comment type="cofactor">
    <cofactor evidence="2">
        <name>Zn(2+)</name>
        <dbReference type="ChEBI" id="CHEBI:29105"/>
    </cofactor>
</comment>
<evidence type="ECO:0000259" key="17">
    <source>
        <dbReference type="Pfam" id="PF17900"/>
    </source>
</evidence>
<evidence type="ECO:0000256" key="9">
    <source>
        <dbReference type="ARBA" id="ARBA00022801"/>
    </source>
</evidence>
<evidence type="ECO:0000259" key="16">
    <source>
        <dbReference type="Pfam" id="PF17432"/>
    </source>
</evidence>
<feature type="domain" description="Peptidase M1 alanyl aminopeptidase C-terminal" evidence="16">
    <location>
        <begin position="557"/>
        <end position="879"/>
    </location>
</feature>
<keyword evidence="10" id="KW-0862">Zinc</keyword>